<evidence type="ECO:0000259" key="3">
    <source>
        <dbReference type="PROSITE" id="PS50043"/>
    </source>
</evidence>
<reference evidence="4" key="2">
    <citation type="submission" date="2008-03" db="EMBL/GenBank/DDBJ databases">
        <authorList>
            <person name="Mccarty R."/>
            <person name="Bandarian V."/>
        </authorList>
    </citation>
    <scope>NUCLEOTIDE SEQUENCE</scope>
</reference>
<name>B6CWI5_STRRM</name>
<dbReference type="InterPro" id="IPR036388">
    <property type="entry name" value="WH-like_DNA-bd_sf"/>
</dbReference>
<dbReference type="GO" id="GO:0003677">
    <property type="term" value="F:DNA binding"/>
    <property type="evidence" value="ECO:0007669"/>
    <property type="project" value="InterPro"/>
</dbReference>
<dbReference type="PANTHER" id="PTHR16305">
    <property type="entry name" value="TESTICULAR SOLUBLE ADENYLYL CYCLASE"/>
    <property type="match status" value="1"/>
</dbReference>
<dbReference type="SMART" id="SM00382">
    <property type="entry name" value="AAA"/>
    <property type="match status" value="1"/>
</dbReference>
<proteinExistence type="predicted"/>
<dbReference type="InterPro" id="IPR041664">
    <property type="entry name" value="AAA_16"/>
</dbReference>
<dbReference type="SUPFAM" id="SSF52540">
    <property type="entry name" value="P-loop containing nucleoside triphosphate hydrolases"/>
    <property type="match status" value="1"/>
</dbReference>
<dbReference type="PANTHER" id="PTHR16305:SF35">
    <property type="entry name" value="TRANSCRIPTIONAL ACTIVATOR DOMAIN"/>
    <property type="match status" value="1"/>
</dbReference>
<dbReference type="Pfam" id="PF13191">
    <property type="entry name" value="AAA_16"/>
    <property type="match status" value="1"/>
</dbReference>
<dbReference type="InterPro" id="IPR016032">
    <property type="entry name" value="Sig_transdc_resp-reg_C-effctor"/>
</dbReference>
<keyword evidence="1" id="KW-0547">Nucleotide-binding</keyword>
<dbReference type="Gene3D" id="1.10.10.10">
    <property type="entry name" value="Winged helix-like DNA-binding domain superfamily/Winged helix DNA-binding domain"/>
    <property type="match status" value="1"/>
</dbReference>
<dbReference type="GO" id="GO:0006355">
    <property type="term" value="P:regulation of DNA-templated transcription"/>
    <property type="evidence" value="ECO:0007669"/>
    <property type="project" value="InterPro"/>
</dbReference>
<evidence type="ECO:0000313" key="4">
    <source>
        <dbReference type="EMBL" id="ACF06633.1"/>
    </source>
</evidence>
<protein>
    <submittedName>
        <fullName evidence="4">ToyA</fullName>
    </submittedName>
</protein>
<dbReference type="Gene3D" id="1.25.40.10">
    <property type="entry name" value="Tetratricopeptide repeat domain"/>
    <property type="match status" value="1"/>
</dbReference>
<dbReference type="CDD" id="cd06170">
    <property type="entry name" value="LuxR_C_like"/>
    <property type="match status" value="1"/>
</dbReference>
<dbReference type="Pfam" id="PF00196">
    <property type="entry name" value="GerE"/>
    <property type="match status" value="1"/>
</dbReference>
<dbReference type="InterPro" id="IPR011990">
    <property type="entry name" value="TPR-like_helical_dom_sf"/>
</dbReference>
<organism evidence="4">
    <name type="scientific">Streptomyces rimosus</name>
    <dbReference type="NCBI Taxonomy" id="1927"/>
    <lineage>
        <taxon>Bacteria</taxon>
        <taxon>Bacillati</taxon>
        <taxon>Actinomycetota</taxon>
        <taxon>Actinomycetes</taxon>
        <taxon>Kitasatosporales</taxon>
        <taxon>Streptomycetaceae</taxon>
        <taxon>Streptomyces</taxon>
    </lineage>
</organism>
<dbReference type="GO" id="GO:0005524">
    <property type="term" value="F:ATP binding"/>
    <property type="evidence" value="ECO:0007669"/>
    <property type="project" value="UniProtKB-KW"/>
</dbReference>
<evidence type="ECO:0000256" key="2">
    <source>
        <dbReference type="ARBA" id="ARBA00022840"/>
    </source>
</evidence>
<sequence>MSVATPTAEDTYRAKDSAVLAPRPEMRVLRQALADSGAGRGGHWVVYGETGAGKTSVLRALREEARVLGHAAVELKCTPMEGCVPFATARKLVALFGASLPARGPAAEALRRAGRALSGRNGSAAGRGSGLGVVLTGLQEAAQALTAAAPLLITVDDIGSADAASLDCFSYLLNQCEGVHRLLIVATLADGEPVQAPAALEGLRLGARGRIDLGGLDLPGTAELVAAVTGRPCDEGLAAACRTATAGNPLFLRALARCLPARRPVPAHEIAGLGPRAVADHVLARLARISEPASAMARTVAVLGDDTDPAMVAELANLDCSTGLEAADVLVRTRLFHDGGQMSFRHPVVAAALREQTSIVVKNTLHMQAAEHLLSRDAPAEQVAGHLMATTLPLTSSWMVDALRSAARSALVREETGTAVGYLQRAVQDARGVDWRRAVAQLADAQLLTDPSAAIGRLAELARQGVTAEEHPQLLARLADASFFFATRPRIRHQLDEAVEAVAVSQPHYTADTQLYRALHALSELPTKEACELGDRYLASEPREGVLRSAAGALSAVSAYAAGRGRKAAVDRVKEALRDPDLYELPNTAPLCAGTALLAHEGDLDLASEYARHGIAVARREGRQLQVAALLPTLAKIAQVRGDLREAENLLRTCLKTFARYGVWRANPAALWAGSVLVGVLVDLGEPAAARTVLSESGCHGDLPAMWSTQAMLEQRARVRMAAGELTDALEDLRECGRRSAALGLNSVEFGGWRRLAAEVLHQLGRPDEARRLAEEELAAVRGQATDRTQGAALRTAARVIGGDAGLGPAREAVRILAGTPDVLELARAQLTLGTLLGGTGDRTAAQGTLAQAHALASRCGAAPVEEQAREQLHALGRQHGGRAVTGLLSLTRRERQVLADAVRGRSNGAIADALFITRRTVEIHLTSAYRKLGIQGRKEFAQLYNRQELWALLTEETAGR</sequence>
<reference evidence="4" key="1">
    <citation type="journal article" date="2008" name="Chem. Biol.">
        <title>Deciphering deazapurine biosynthesis: pathway for pyrrolopyrimidine nucleosides toyocamycin and sangivamycin.</title>
        <authorList>
            <person name="McCarty R.M."/>
            <person name="Bandarian V."/>
        </authorList>
    </citation>
    <scope>NUCLEOTIDE SEQUENCE</scope>
</reference>
<dbReference type="GO" id="GO:0004016">
    <property type="term" value="F:adenylate cyclase activity"/>
    <property type="evidence" value="ECO:0007669"/>
    <property type="project" value="TreeGrafter"/>
</dbReference>
<keyword evidence="2" id="KW-0067">ATP-binding</keyword>
<accession>B6CWI5</accession>
<dbReference type="InterPro" id="IPR027417">
    <property type="entry name" value="P-loop_NTPase"/>
</dbReference>
<dbReference type="SUPFAM" id="SSF46894">
    <property type="entry name" value="C-terminal effector domain of the bipartite response regulators"/>
    <property type="match status" value="1"/>
</dbReference>
<dbReference type="PRINTS" id="PR00038">
    <property type="entry name" value="HTHLUXR"/>
</dbReference>
<dbReference type="AlphaFoldDB" id="B6CWI5"/>
<dbReference type="InterPro" id="IPR000792">
    <property type="entry name" value="Tscrpt_reg_LuxR_C"/>
</dbReference>
<dbReference type="PROSITE" id="PS50043">
    <property type="entry name" value="HTH_LUXR_2"/>
    <property type="match status" value="1"/>
</dbReference>
<dbReference type="InterPro" id="IPR003593">
    <property type="entry name" value="AAA+_ATPase"/>
</dbReference>
<dbReference type="EMBL" id="EU573979">
    <property type="protein sequence ID" value="ACF06633.1"/>
    <property type="molecule type" value="Genomic_DNA"/>
</dbReference>
<gene>
    <name evidence="4" type="primary">toyA</name>
</gene>
<dbReference type="PROSITE" id="PS00622">
    <property type="entry name" value="HTH_LUXR_1"/>
    <property type="match status" value="1"/>
</dbReference>
<evidence type="ECO:0000256" key="1">
    <source>
        <dbReference type="ARBA" id="ARBA00022741"/>
    </source>
</evidence>
<feature type="domain" description="HTH luxR-type" evidence="3">
    <location>
        <begin position="884"/>
        <end position="949"/>
    </location>
</feature>
<dbReference type="SUPFAM" id="SSF48452">
    <property type="entry name" value="TPR-like"/>
    <property type="match status" value="1"/>
</dbReference>
<dbReference type="SMART" id="SM00421">
    <property type="entry name" value="HTH_LUXR"/>
    <property type="match status" value="1"/>
</dbReference>
<dbReference type="GO" id="GO:0005737">
    <property type="term" value="C:cytoplasm"/>
    <property type="evidence" value="ECO:0007669"/>
    <property type="project" value="TreeGrafter"/>
</dbReference>